<evidence type="ECO:0000256" key="10">
    <source>
        <dbReference type="ARBA" id="ARBA00023002"/>
    </source>
</evidence>
<evidence type="ECO:0008006" key="18">
    <source>
        <dbReference type="Google" id="ProtNLM"/>
    </source>
</evidence>
<evidence type="ECO:0000256" key="11">
    <source>
        <dbReference type="ARBA" id="ARBA00023004"/>
    </source>
</evidence>
<keyword evidence="6 14" id="KW-0349">Heme</keyword>
<evidence type="ECO:0000256" key="7">
    <source>
        <dbReference type="ARBA" id="ARBA00022723"/>
    </source>
</evidence>
<dbReference type="InterPro" id="IPR001128">
    <property type="entry name" value="Cyt_P450"/>
</dbReference>
<dbReference type="SUPFAM" id="SSF48264">
    <property type="entry name" value="Cytochrome P450"/>
    <property type="match status" value="1"/>
</dbReference>
<evidence type="ECO:0000256" key="1">
    <source>
        <dbReference type="ARBA" id="ARBA00001971"/>
    </source>
</evidence>
<keyword evidence="7 14" id="KW-0479">Metal-binding</keyword>
<reference evidence="16" key="1">
    <citation type="submission" date="2022-01" db="EMBL/GenBank/DDBJ databases">
        <authorList>
            <person name="King R."/>
        </authorList>
    </citation>
    <scope>NUCLEOTIDE SEQUENCE</scope>
</reference>
<dbReference type="Proteomes" id="UP001153712">
    <property type="component" value="Chromosome 7"/>
</dbReference>
<evidence type="ECO:0000256" key="14">
    <source>
        <dbReference type="PIRSR" id="PIRSR602401-1"/>
    </source>
</evidence>
<protein>
    <recommendedName>
        <fullName evidence="18">Cytochrome P450 monooxygenase</fullName>
    </recommendedName>
</protein>
<dbReference type="Gene3D" id="1.10.630.10">
    <property type="entry name" value="Cytochrome P450"/>
    <property type="match status" value="1"/>
</dbReference>
<sequence length="512" mass="59458">MIIWLSATVLVLIIIQFYWSRRHLYAAAAKMKGPKGLPILGNALAFFCRSEDILDRIKFIFEYIDNEPSRVWLGPYLLISLKNPVLLEVKKTEIHIKNWLLIVVWNFQKIMSSQKFAYKHELYVFLEKFAGDGLISASGLKPNYKVHRRIIQPMFDLKFVTKAMPIIHGHINICMKKFSELVHKDFFDVEKIIGLCSIDIIADIVMGKKANLQQKGNTGFCKVKELLNIGFTRMVKVWLHPDFIYNWHPLKREQDDSLASVKGFIKEAIGDSKVRRKLDKSDDEFVPVVDTFCKFSDENPDIFTEEDLVNHLVTLLSASEDTFSIISSFTLLCFGMYPDYQNKAYEEIKTVIGEENRELSVEDIYKLTYLDMCIKDVMRLFPIAPVILRRTIEDYQLDKWVIPKGAAIAVPIFFLHRDPEFWDNPEHFHPDHFLPDVAQKRHPYAFMPFSAGPRGCIGKTLANMEIKMFLVNFLQRFEVEAEGKVPDIKLKTDISVRAKDGYNCRLKLRKIQ</sequence>
<evidence type="ECO:0000256" key="15">
    <source>
        <dbReference type="RuleBase" id="RU000461"/>
    </source>
</evidence>
<dbReference type="GO" id="GO:0005789">
    <property type="term" value="C:endoplasmic reticulum membrane"/>
    <property type="evidence" value="ECO:0007669"/>
    <property type="project" value="UniProtKB-SubCell"/>
</dbReference>
<keyword evidence="17" id="KW-1185">Reference proteome</keyword>
<keyword evidence="13" id="KW-0472">Membrane</keyword>
<gene>
    <name evidence="16" type="ORF">PHYEVI_LOCUS10148</name>
</gene>
<dbReference type="GO" id="GO:0005506">
    <property type="term" value="F:iron ion binding"/>
    <property type="evidence" value="ECO:0007669"/>
    <property type="project" value="InterPro"/>
</dbReference>
<dbReference type="EMBL" id="OU900100">
    <property type="protein sequence ID" value="CAG9863871.1"/>
    <property type="molecule type" value="Genomic_DNA"/>
</dbReference>
<dbReference type="InterPro" id="IPR002401">
    <property type="entry name" value="Cyt_P450_E_grp-I"/>
</dbReference>
<dbReference type="InterPro" id="IPR050196">
    <property type="entry name" value="Cytochrome_P450_Monoox"/>
</dbReference>
<dbReference type="GO" id="GO:0020037">
    <property type="term" value="F:heme binding"/>
    <property type="evidence" value="ECO:0007669"/>
    <property type="project" value="InterPro"/>
</dbReference>
<comment type="similarity">
    <text evidence="5 15">Belongs to the cytochrome P450 family.</text>
</comment>
<keyword evidence="9" id="KW-0492">Microsome</keyword>
<comment type="cofactor">
    <cofactor evidence="1 14">
        <name>heme</name>
        <dbReference type="ChEBI" id="CHEBI:30413"/>
    </cofactor>
</comment>
<evidence type="ECO:0000313" key="17">
    <source>
        <dbReference type="Proteomes" id="UP001153712"/>
    </source>
</evidence>
<dbReference type="AlphaFoldDB" id="A0A9N9XTM6"/>
<dbReference type="InterPro" id="IPR017972">
    <property type="entry name" value="Cyt_P450_CS"/>
</dbReference>
<dbReference type="PRINTS" id="PR00463">
    <property type="entry name" value="EP450I"/>
</dbReference>
<dbReference type="PANTHER" id="PTHR24291:SF189">
    <property type="entry name" value="CYTOCHROME P450 4C3-RELATED"/>
    <property type="match status" value="1"/>
</dbReference>
<evidence type="ECO:0000256" key="8">
    <source>
        <dbReference type="ARBA" id="ARBA00022824"/>
    </source>
</evidence>
<dbReference type="GO" id="GO:0016705">
    <property type="term" value="F:oxidoreductase activity, acting on paired donors, with incorporation or reduction of molecular oxygen"/>
    <property type="evidence" value="ECO:0007669"/>
    <property type="project" value="InterPro"/>
</dbReference>
<organism evidence="16 17">
    <name type="scientific">Phyllotreta striolata</name>
    <name type="common">Striped flea beetle</name>
    <name type="synonym">Crioceris striolata</name>
    <dbReference type="NCBI Taxonomy" id="444603"/>
    <lineage>
        <taxon>Eukaryota</taxon>
        <taxon>Metazoa</taxon>
        <taxon>Ecdysozoa</taxon>
        <taxon>Arthropoda</taxon>
        <taxon>Hexapoda</taxon>
        <taxon>Insecta</taxon>
        <taxon>Pterygota</taxon>
        <taxon>Neoptera</taxon>
        <taxon>Endopterygota</taxon>
        <taxon>Coleoptera</taxon>
        <taxon>Polyphaga</taxon>
        <taxon>Cucujiformia</taxon>
        <taxon>Chrysomeloidea</taxon>
        <taxon>Chrysomelidae</taxon>
        <taxon>Galerucinae</taxon>
        <taxon>Alticini</taxon>
        <taxon>Phyllotreta</taxon>
    </lineage>
</organism>
<dbReference type="InterPro" id="IPR036396">
    <property type="entry name" value="Cyt_P450_sf"/>
</dbReference>
<proteinExistence type="inferred from homology"/>
<evidence type="ECO:0000313" key="16">
    <source>
        <dbReference type="EMBL" id="CAG9863871.1"/>
    </source>
</evidence>
<dbReference type="Pfam" id="PF00067">
    <property type="entry name" value="p450"/>
    <property type="match status" value="1"/>
</dbReference>
<accession>A0A9N9XTM6</accession>
<evidence type="ECO:0000256" key="13">
    <source>
        <dbReference type="ARBA" id="ARBA00023136"/>
    </source>
</evidence>
<evidence type="ECO:0000256" key="5">
    <source>
        <dbReference type="ARBA" id="ARBA00010617"/>
    </source>
</evidence>
<evidence type="ECO:0000256" key="2">
    <source>
        <dbReference type="ARBA" id="ARBA00003690"/>
    </source>
</evidence>
<keyword evidence="8" id="KW-0256">Endoplasmic reticulum</keyword>
<dbReference type="PROSITE" id="PS00086">
    <property type="entry name" value="CYTOCHROME_P450"/>
    <property type="match status" value="1"/>
</dbReference>
<keyword evidence="11 14" id="KW-0408">Iron</keyword>
<evidence type="ECO:0000256" key="6">
    <source>
        <dbReference type="ARBA" id="ARBA00022617"/>
    </source>
</evidence>
<comment type="subcellular location">
    <subcellularLocation>
        <location evidence="4">Endoplasmic reticulum membrane</location>
        <topology evidence="4">Peripheral membrane protein</topology>
    </subcellularLocation>
    <subcellularLocation>
        <location evidence="3">Microsome membrane</location>
        <topology evidence="3">Peripheral membrane protein</topology>
    </subcellularLocation>
</comment>
<dbReference type="PANTHER" id="PTHR24291">
    <property type="entry name" value="CYTOCHROME P450 FAMILY 4"/>
    <property type="match status" value="1"/>
</dbReference>
<keyword evidence="12 15" id="KW-0503">Monooxygenase</keyword>
<evidence type="ECO:0000256" key="12">
    <source>
        <dbReference type="ARBA" id="ARBA00023033"/>
    </source>
</evidence>
<name>A0A9N9XTM6_PHYSR</name>
<dbReference type="PRINTS" id="PR00385">
    <property type="entry name" value="P450"/>
</dbReference>
<feature type="binding site" description="axial binding residue" evidence="14">
    <location>
        <position position="456"/>
    </location>
    <ligand>
        <name>heme</name>
        <dbReference type="ChEBI" id="CHEBI:30413"/>
    </ligand>
    <ligandPart>
        <name>Fe</name>
        <dbReference type="ChEBI" id="CHEBI:18248"/>
    </ligandPart>
</feature>
<dbReference type="GO" id="GO:0004497">
    <property type="term" value="F:monooxygenase activity"/>
    <property type="evidence" value="ECO:0007669"/>
    <property type="project" value="UniProtKB-KW"/>
</dbReference>
<dbReference type="OrthoDB" id="1470350at2759"/>
<keyword evidence="10 15" id="KW-0560">Oxidoreductase</keyword>
<evidence type="ECO:0000256" key="3">
    <source>
        <dbReference type="ARBA" id="ARBA00004174"/>
    </source>
</evidence>
<comment type="function">
    <text evidence="2">May be involved in the metabolism of insect hormones and in the breakdown of synthetic insecticides.</text>
</comment>
<evidence type="ECO:0000256" key="9">
    <source>
        <dbReference type="ARBA" id="ARBA00022848"/>
    </source>
</evidence>
<evidence type="ECO:0000256" key="4">
    <source>
        <dbReference type="ARBA" id="ARBA00004406"/>
    </source>
</evidence>